<evidence type="ECO:0000256" key="5">
    <source>
        <dbReference type="ARBA" id="ARBA00023136"/>
    </source>
</evidence>
<dbReference type="EMBL" id="JAGSOJ010000002">
    <property type="protein sequence ID" value="MCM1989969.1"/>
    <property type="molecule type" value="Genomic_DNA"/>
</dbReference>
<feature type="transmembrane region" description="Helical" evidence="6">
    <location>
        <begin position="318"/>
        <end position="338"/>
    </location>
</feature>
<feature type="transmembrane region" description="Helical" evidence="6">
    <location>
        <begin position="413"/>
        <end position="431"/>
    </location>
</feature>
<feature type="transmembrane region" description="Helical" evidence="6">
    <location>
        <begin position="120"/>
        <end position="148"/>
    </location>
</feature>
<feature type="transmembrane region" description="Helical" evidence="6">
    <location>
        <begin position="200"/>
        <end position="222"/>
    </location>
</feature>
<dbReference type="PANTHER" id="PTHR43652">
    <property type="entry name" value="BASIC AMINO ACID ANTIPORTER YFCC-RELATED"/>
    <property type="match status" value="1"/>
</dbReference>
<feature type="transmembrane region" description="Helical" evidence="6">
    <location>
        <begin position="288"/>
        <end position="306"/>
    </location>
</feature>
<comment type="caution">
    <text evidence="7">The sequence shown here is derived from an EMBL/GenBank/DDBJ whole genome shotgun (WGS) entry which is preliminary data.</text>
</comment>
<name>A0A9J6P1P7_9CLOT</name>
<reference evidence="7" key="1">
    <citation type="journal article" date="2021" name="mSystems">
        <title>Bacteria and Archaea Synergistically Convert Glycine Betaine to Biogenic Methane in the Formosa Cold Seep of the South China Sea.</title>
        <authorList>
            <person name="Li L."/>
            <person name="Zhang W."/>
            <person name="Zhang S."/>
            <person name="Song L."/>
            <person name="Sun Q."/>
            <person name="Zhang H."/>
            <person name="Xiang H."/>
            <person name="Dong X."/>
        </authorList>
    </citation>
    <scope>NUCLEOTIDE SEQUENCE</scope>
    <source>
        <strain evidence="7">ZWT</strain>
    </source>
</reference>
<dbReference type="RefSeq" id="WP_250859017.1">
    <property type="nucleotide sequence ID" value="NZ_JAGSOJ010000002.1"/>
</dbReference>
<feature type="transmembrane region" description="Helical" evidence="6">
    <location>
        <begin position="344"/>
        <end position="366"/>
    </location>
</feature>
<accession>A0A9J6P1P7</accession>
<dbReference type="GO" id="GO:0005886">
    <property type="term" value="C:plasma membrane"/>
    <property type="evidence" value="ECO:0007669"/>
    <property type="project" value="UniProtKB-SubCell"/>
</dbReference>
<dbReference type="InterPro" id="IPR051679">
    <property type="entry name" value="DASS-Related_Transporters"/>
</dbReference>
<keyword evidence="5 6" id="KW-0472">Membrane</keyword>
<dbReference type="AlphaFoldDB" id="A0A9J6P1P7"/>
<sequence>MKTQTANVVKTKKEKKNSNPFVIIFILIAVVYALTFIIPSGQYTRIDGILDPNSFHFVDKIFVNPIKVLFALPVMAYQAMGKLFITMMIVGATLRIVQDTGALDLGIYSLTNRFQEKAVLLVPILLAFTGFLGTASVLISTVIAFIPLGLTIARRLEVDNIFAVAVMFLGSYTGFMASPISPVSTAVAQELAGIPVFSGFKFRLILTIILLVVLMAYLTFYAQRVRKDKSKSVMKEVNLDQFGELKDLSGEKLTFNHILVLIIFFGGFAFFCYGSSKLNFGVSELASIMLPVAIVCGLIGKLGINGSSESFIKGAQSMAMPIMFMIFAMAISVILNLGGILDTIIYYVSIPLSAFGPKFAAIGMFIANSIINLGITSGSGQAAVVMPIMAPLADVVGITRQTAVLAYQLGDGFTNLLNPINVFLIASLGMVKASMKDWFKLVLPIYLMFFVVICIALSIAVSIGWA</sequence>
<comment type="subcellular location">
    <subcellularLocation>
        <location evidence="1">Cell membrane</location>
        <topology evidence="1">Multi-pass membrane protein</topology>
    </subcellularLocation>
</comment>
<dbReference type="PANTHER" id="PTHR43652:SF6">
    <property type="entry name" value="ARGININE REPRESSOR"/>
    <property type="match status" value="1"/>
</dbReference>
<evidence type="ECO:0000313" key="8">
    <source>
        <dbReference type="Proteomes" id="UP001056429"/>
    </source>
</evidence>
<dbReference type="InterPro" id="IPR018385">
    <property type="entry name" value="C4_dicarb_anaerob_car-like"/>
</dbReference>
<reference evidence="7" key="2">
    <citation type="submission" date="2021-04" db="EMBL/GenBank/DDBJ databases">
        <authorList>
            <person name="Dong X."/>
        </authorList>
    </citation>
    <scope>NUCLEOTIDE SEQUENCE</scope>
    <source>
        <strain evidence="7">ZWT</strain>
    </source>
</reference>
<evidence type="ECO:0000256" key="4">
    <source>
        <dbReference type="ARBA" id="ARBA00022989"/>
    </source>
</evidence>
<proteinExistence type="predicted"/>
<feature type="transmembrane region" description="Helical" evidence="6">
    <location>
        <begin position="21"/>
        <end position="41"/>
    </location>
</feature>
<evidence type="ECO:0000313" key="7">
    <source>
        <dbReference type="EMBL" id="MCM1989969.1"/>
    </source>
</evidence>
<feature type="transmembrane region" description="Helical" evidence="6">
    <location>
        <begin position="443"/>
        <end position="465"/>
    </location>
</feature>
<gene>
    <name evidence="7" type="ORF">KDK92_09465</name>
</gene>
<feature type="transmembrane region" description="Helical" evidence="6">
    <location>
        <begin position="255"/>
        <end position="276"/>
    </location>
</feature>
<keyword evidence="3 6" id="KW-0812">Transmembrane</keyword>
<dbReference type="Proteomes" id="UP001056429">
    <property type="component" value="Unassembled WGS sequence"/>
</dbReference>
<feature type="transmembrane region" description="Helical" evidence="6">
    <location>
        <begin position="373"/>
        <end position="393"/>
    </location>
</feature>
<dbReference type="Pfam" id="PF03606">
    <property type="entry name" value="DcuC"/>
    <property type="match status" value="1"/>
</dbReference>
<protein>
    <submittedName>
        <fullName evidence="7">YfcC family protein</fullName>
    </submittedName>
</protein>
<evidence type="ECO:0000256" key="2">
    <source>
        <dbReference type="ARBA" id="ARBA00022475"/>
    </source>
</evidence>
<keyword evidence="4 6" id="KW-1133">Transmembrane helix</keyword>
<keyword evidence="2" id="KW-1003">Cell membrane</keyword>
<evidence type="ECO:0000256" key="3">
    <source>
        <dbReference type="ARBA" id="ARBA00022692"/>
    </source>
</evidence>
<keyword evidence="8" id="KW-1185">Reference proteome</keyword>
<feature type="transmembrane region" description="Helical" evidence="6">
    <location>
        <begin position="160"/>
        <end position="180"/>
    </location>
</feature>
<evidence type="ECO:0000256" key="1">
    <source>
        <dbReference type="ARBA" id="ARBA00004651"/>
    </source>
</evidence>
<evidence type="ECO:0000256" key="6">
    <source>
        <dbReference type="SAM" id="Phobius"/>
    </source>
</evidence>
<feature type="transmembrane region" description="Helical" evidence="6">
    <location>
        <begin position="84"/>
        <end position="108"/>
    </location>
</feature>
<organism evidence="7 8">
    <name type="scientific">Oceanirhabdus seepicola</name>
    <dbReference type="NCBI Taxonomy" id="2828781"/>
    <lineage>
        <taxon>Bacteria</taxon>
        <taxon>Bacillati</taxon>
        <taxon>Bacillota</taxon>
        <taxon>Clostridia</taxon>
        <taxon>Eubacteriales</taxon>
        <taxon>Clostridiaceae</taxon>
        <taxon>Oceanirhabdus</taxon>
    </lineage>
</organism>